<protein>
    <recommendedName>
        <fullName evidence="2">Methyltransferase FkbM domain-containing protein</fullName>
    </recommendedName>
</protein>
<dbReference type="SUPFAM" id="SSF53335">
    <property type="entry name" value="S-adenosyl-L-methionine-dependent methyltransferases"/>
    <property type="match status" value="1"/>
</dbReference>
<dbReference type="PANTHER" id="PTHR34009">
    <property type="entry name" value="PROTEIN STAR"/>
    <property type="match status" value="1"/>
</dbReference>
<feature type="domain" description="Methyltransferase FkbM" evidence="2">
    <location>
        <begin position="28"/>
        <end position="192"/>
    </location>
</feature>
<dbReference type="GO" id="GO:0006888">
    <property type="term" value="P:endoplasmic reticulum to Golgi vesicle-mediated transport"/>
    <property type="evidence" value="ECO:0007669"/>
    <property type="project" value="TreeGrafter"/>
</dbReference>
<feature type="coiled-coil region" evidence="1">
    <location>
        <begin position="229"/>
        <end position="277"/>
    </location>
</feature>
<proteinExistence type="predicted"/>
<keyword evidence="4" id="KW-1185">Reference proteome</keyword>
<dbReference type="OrthoDB" id="9810122at2"/>
<dbReference type="NCBIfam" id="TIGR01444">
    <property type="entry name" value="fkbM_fam"/>
    <property type="match status" value="1"/>
</dbReference>
<dbReference type="STRING" id="1860122.A9404_09590"/>
<name>A0A191ZIA2_9GAMM</name>
<dbReference type="AlphaFoldDB" id="A0A191ZIA2"/>
<dbReference type="InterPro" id="IPR029063">
    <property type="entry name" value="SAM-dependent_MTases_sf"/>
</dbReference>
<accession>A0A191ZIA2</accession>
<dbReference type="Gene3D" id="3.40.50.150">
    <property type="entry name" value="Vaccinia Virus protein VP39"/>
    <property type="match status" value="1"/>
</dbReference>
<dbReference type="InterPro" id="IPR053202">
    <property type="entry name" value="EGF_Rcpt_Signaling_Reg"/>
</dbReference>
<evidence type="ECO:0000313" key="3">
    <source>
        <dbReference type="EMBL" id="ANJ67604.1"/>
    </source>
</evidence>
<reference evidence="3 4" key="1">
    <citation type="submission" date="2016-06" db="EMBL/GenBank/DDBJ databases">
        <title>Insight into the functional genes involving in sulfur oxidation in Pearl River water.</title>
        <authorList>
            <person name="Luo J."/>
            <person name="Tan X."/>
            <person name="Lin W."/>
        </authorList>
    </citation>
    <scope>NUCLEOTIDE SEQUENCE [LARGE SCALE GENOMIC DNA]</scope>
    <source>
        <strain evidence="3 4">LS2</strain>
    </source>
</reference>
<keyword evidence="1" id="KW-0175">Coiled coil</keyword>
<dbReference type="Proteomes" id="UP000078596">
    <property type="component" value="Chromosome"/>
</dbReference>
<dbReference type="GO" id="GO:0005737">
    <property type="term" value="C:cytoplasm"/>
    <property type="evidence" value="ECO:0007669"/>
    <property type="project" value="GOC"/>
</dbReference>
<dbReference type="GO" id="GO:0016197">
    <property type="term" value="P:endosomal transport"/>
    <property type="evidence" value="ECO:0007669"/>
    <property type="project" value="TreeGrafter"/>
</dbReference>
<dbReference type="EMBL" id="CP016027">
    <property type="protein sequence ID" value="ANJ67604.1"/>
    <property type="molecule type" value="Genomic_DNA"/>
</dbReference>
<dbReference type="RefSeq" id="WP_066100797.1">
    <property type="nucleotide sequence ID" value="NZ_CP016027.1"/>
</dbReference>
<dbReference type="KEGG" id="haz:A9404_09590"/>
<dbReference type="Pfam" id="PF05050">
    <property type="entry name" value="Methyltransf_21"/>
    <property type="match status" value="1"/>
</dbReference>
<dbReference type="InterPro" id="IPR006342">
    <property type="entry name" value="FkbM_mtfrase"/>
</dbReference>
<organism evidence="3 4">
    <name type="scientific">Halothiobacillus diazotrophicus</name>
    <dbReference type="NCBI Taxonomy" id="1860122"/>
    <lineage>
        <taxon>Bacteria</taxon>
        <taxon>Pseudomonadati</taxon>
        <taxon>Pseudomonadota</taxon>
        <taxon>Gammaproteobacteria</taxon>
        <taxon>Chromatiales</taxon>
        <taxon>Halothiobacillaceae</taxon>
        <taxon>Halothiobacillus</taxon>
    </lineage>
</organism>
<dbReference type="PANTHER" id="PTHR34009:SF2">
    <property type="entry name" value="PROTEIN STAR"/>
    <property type="match status" value="1"/>
</dbReference>
<sequence length="296" mass="33924">MMISYAQNFEDVMLWRVLKHVENGFYVDVGALSPEFDSVTRWFYEQGWHGINIEPNPEYVGKLNEWRGRDVNLPVAIGESNGVIDINIVSNPGLSTTDPQILAQHVASGFSVRKTTVLLKTLTWVFEHHVPAQQDVHFLKIDVEGGEAAVIRGLDWSRFRPWVVVAEATVPMSKHESHAEWEPTLLENNYEFAYADGLNRFYVAREHADLRAGFDYPPNVFDTFVLASQIRAEEKIKALEAVLAEGDNELRQDLARLRAAEAQFKQTAMILEQMERSRSWRLTRPLRLLSNLFLKN</sequence>
<evidence type="ECO:0000313" key="4">
    <source>
        <dbReference type="Proteomes" id="UP000078596"/>
    </source>
</evidence>
<evidence type="ECO:0000256" key="1">
    <source>
        <dbReference type="SAM" id="Coils"/>
    </source>
</evidence>
<evidence type="ECO:0000259" key="2">
    <source>
        <dbReference type="Pfam" id="PF05050"/>
    </source>
</evidence>
<dbReference type="GO" id="GO:0005886">
    <property type="term" value="C:plasma membrane"/>
    <property type="evidence" value="ECO:0007669"/>
    <property type="project" value="TreeGrafter"/>
</dbReference>
<gene>
    <name evidence="3" type="ORF">A9404_09590</name>
</gene>